<accession>A0ACB5TGL1</accession>
<organism evidence="1 2">
    <name type="scientific">Candida boidinii</name>
    <name type="common">Yeast</name>
    <dbReference type="NCBI Taxonomy" id="5477"/>
    <lineage>
        <taxon>Eukaryota</taxon>
        <taxon>Fungi</taxon>
        <taxon>Dikarya</taxon>
        <taxon>Ascomycota</taxon>
        <taxon>Saccharomycotina</taxon>
        <taxon>Pichiomycetes</taxon>
        <taxon>Pichiales</taxon>
        <taxon>Pichiaceae</taxon>
        <taxon>Ogataea</taxon>
        <taxon>Ogataea/Candida clade</taxon>
    </lineage>
</organism>
<evidence type="ECO:0000313" key="2">
    <source>
        <dbReference type="Proteomes" id="UP001165101"/>
    </source>
</evidence>
<dbReference type="EMBL" id="BSXV01000218">
    <property type="protein sequence ID" value="GME88117.1"/>
    <property type="molecule type" value="Genomic_DNA"/>
</dbReference>
<gene>
    <name evidence="1" type="ORF">Cboi01_000072900</name>
</gene>
<comment type="caution">
    <text evidence="1">The sequence shown here is derived from an EMBL/GenBank/DDBJ whole genome shotgun (WGS) entry which is preliminary data.</text>
</comment>
<protein>
    <submittedName>
        <fullName evidence="1">Unnamed protein product</fullName>
    </submittedName>
</protein>
<proteinExistence type="predicted"/>
<keyword evidence="2" id="KW-1185">Reference proteome</keyword>
<sequence>MNYQQGNNTMNIPKIENEINSSTEDHADNSDASPKATGYMETDNSTVSMNENEDQQHKSPKKRSKVFRRNYRSCINCRIRKVKCDLGPLDNPHPPPCRLCRRQRKECVFVESKRGGIENIRAGKKRKLLEQQEQNQQKVAAAAASINILSQNDADKLASLSHSGASMDSQQQQQQQQQQSHIYQNPPLTAPGMLMVSTSQQVPPMLAQHQTVSNLRQSSDGYGSSNGQNSQQIQQQQQQQQQSLGTIPLMDNKVVNAVSIGRGELAPQRNTTMNYTETGENSVNSTSLSSTNNSTENSTVRSTPVITRIDQQNLPNTTFNGNVFNGNLPQEQKPQTGDTSQFVSPDRDENMDDDEIPPTLQNKNSLSSVSMASGKSQKDSISSLSNSATPRTDLNGSGTSTMIFLAHIAGNIAKADGRDNVDARSRYEEIEKSASLNSSRKSSSVNLSKRESTETLSGSEQSPAITDKPDSDSQKSPSVEIVNENESQISDNNKKDQSTYNKSSRNDSNSMPPPPKFEPDDNEKKAAVLPEAFLKEQFGQGSTFFPSIRPSMPSRHRMPAVKSTLMVRPTPSAKLSDIEYIGEDSILSESDARRLIVLFFTSMHPFFPYIPKELHDADVLAGFPMLLCVILTVSARYHPLEADEKPHENRTVPFHVEVHERLWVYCQRLISQTVWAEASTRSIGTCLAFLLFTEWNPRAIHWRWSDYANLPEDDLRTSASGAGVPDSENSLAGLGAMIRSNRMAFMLIGTSVRLAQNTGFIEDHPLVFLATHIAETNSAININSSSMLSRSLTEVDLDWDEDEENEDKEDNSRSYLKLKFTPYQKANIELLQFMSLCYESLYSKKSKLGYLDKYQNLAILNILSPLLENWYRRYYKLLERKQFLTYSSGNHNNLLLRPNSKYAKDIASQIQTESLIFDYYYAKLYIYSLALGGDTTNRNEKTKKGKKMKLNELAKYSRYVELAYKSAKEVLSVMQRVHKLKLLKYMPVRWVTRMVKAVAFIVKCYLTLTTNPRTDAETLDAVSHKKNGKPSEDPEHSNDTTAILTLSVISLEEIISTIQKCAIALRDATPDELHLCTRYSTILMYLVSQFKSKIHERDGVNIDYEQTFNNELKLKKEKELEKIKKQTFE</sequence>
<reference evidence="1" key="1">
    <citation type="submission" date="2023-04" db="EMBL/GenBank/DDBJ databases">
        <title>Candida boidinii NBRC 1967.</title>
        <authorList>
            <person name="Ichikawa N."/>
            <person name="Sato H."/>
            <person name="Tonouchi N."/>
        </authorList>
    </citation>
    <scope>NUCLEOTIDE SEQUENCE</scope>
    <source>
        <strain evidence="1">NBRC 1967</strain>
    </source>
</reference>
<name>A0ACB5TGL1_CANBO</name>
<dbReference type="Proteomes" id="UP001165101">
    <property type="component" value="Unassembled WGS sequence"/>
</dbReference>
<evidence type="ECO:0000313" key="1">
    <source>
        <dbReference type="EMBL" id="GME88117.1"/>
    </source>
</evidence>